<accession>A0A6J4QJJ5</accession>
<sequence>MADEKNKDLKNTSAEIIADLLSDPRVRRGLNYLGGEEFKSDRERIRRGASERLKGIRERYRPKRRTPETAARERELTLRLAEVEAESAELRLRLSELLEEEERLRSDLERL</sequence>
<evidence type="ECO:0000313" key="2">
    <source>
        <dbReference type="EMBL" id="CAA9446553.1"/>
    </source>
</evidence>
<protein>
    <submittedName>
        <fullName evidence="2">Uncharacterized protein</fullName>
    </submittedName>
</protein>
<keyword evidence="1" id="KW-0175">Coiled coil</keyword>
<gene>
    <name evidence="2" type="ORF">AVDCRST_MAG37-1883</name>
</gene>
<feature type="coiled-coil region" evidence="1">
    <location>
        <begin position="73"/>
        <end position="111"/>
    </location>
</feature>
<evidence type="ECO:0000256" key="1">
    <source>
        <dbReference type="SAM" id="Coils"/>
    </source>
</evidence>
<dbReference type="AlphaFoldDB" id="A0A6J4QJJ5"/>
<dbReference type="EMBL" id="CADCVD010000089">
    <property type="protein sequence ID" value="CAA9446553.1"/>
    <property type="molecule type" value="Genomic_DNA"/>
</dbReference>
<name>A0A6J4QJJ5_9ACTN</name>
<proteinExistence type="predicted"/>
<organism evidence="2">
    <name type="scientific">uncultured Rubrobacteraceae bacterium</name>
    <dbReference type="NCBI Taxonomy" id="349277"/>
    <lineage>
        <taxon>Bacteria</taxon>
        <taxon>Bacillati</taxon>
        <taxon>Actinomycetota</taxon>
        <taxon>Rubrobacteria</taxon>
        <taxon>Rubrobacterales</taxon>
        <taxon>Rubrobacteraceae</taxon>
        <taxon>environmental samples</taxon>
    </lineage>
</organism>
<reference evidence="2" key="1">
    <citation type="submission" date="2020-02" db="EMBL/GenBank/DDBJ databases">
        <authorList>
            <person name="Meier V. D."/>
        </authorList>
    </citation>
    <scope>NUCLEOTIDE SEQUENCE</scope>
    <source>
        <strain evidence="2">AVDCRST_MAG37</strain>
    </source>
</reference>